<accession>X1L229</accession>
<evidence type="ECO:0000313" key="1">
    <source>
        <dbReference type="EMBL" id="GAH96469.1"/>
    </source>
</evidence>
<protein>
    <submittedName>
        <fullName evidence="1">Uncharacterized protein</fullName>
    </submittedName>
</protein>
<sequence length="35" mass="3854">MGASVINSDCSCFWGEGIYQDRERKGGLRSSEVES</sequence>
<organism evidence="1">
    <name type="scientific">marine sediment metagenome</name>
    <dbReference type="NCBI Taxonomy" id="412755"/>
    <lineage>
        <taxon>unclassified sequences</taxon>
        <taxon>metagenomes</taxon>
        <taxon>ecological metagenomes</taxon>
    </lineage>
</organism>
<gene>
    <name evidence="1" type="ORF">S03H2_73054</name>
</gene>
<reference evidence="1" key="1">
    <citation type="journal article" date="2014" name="Front. Microbiol.">
        <title>High frequency of phylogenetically diverse reductive dehalogenase-homologous genes in deep subseafloor sedimentary metagenomes.</title>
        <authorList>
            <person name="Kawai M."/>
            <person name="Futagami T."/>
            <person name="Toyoda A."/>
            <person name="Takaki Y."/>
            <person name="Nishi S."/>
            <person name="Hori S."/>
            <person name="Arai W."/>
            <person name="Tsubouchi T."/>
            <person name="Morono Y."/>
            <person name="Uchiyama I."/>
            <person name="Ito T."/>
            <person name="Fujiyama A."/>
            <person name="Inagaki F."/>
            <person name="Takami H."/>
        </authorList>
    </citation>
    <scope>NUCLEOTIDE SEQUENCE</scope>
    <source>
        <strain evidence="1">Expedition CK06-06</strain>
    </source>
</reference>
<feature type="non-terminal residue" evidence="1">
    <location>
        <position position="35"/>
    </location>
</feature>
<dbReference type="AlphaFoldDB" id="X1L229"/>
<comment type="caution">
    <text evidence="1">The sequence shown here is derived from an EMBL/GenBank/DDBJ whole genome shotgun (WGS) entry which is preliminary data.</text>
</comment>
<name>X1L229_9ZZZZ</name>
<proteinExistence type="predicted"/>
<dbReference type="EMBL" id="BARU01049811">
    <property type="protein sequence ID" value="GAH96469.1"/>
    <property type="molecule type" value="Genomic_DNA"/>
</dbReference>